<reference evidence="1" key="1">
    <citation type="submission" date="2022-08" db="EMBL/GenBank/DDBJ databases">
        <title>Genome Sequence of Pycnoporus sanguineus.</title>
        <authorList>
            <person name="Buettner E."/>
        </authorList>
    </citation>
    <scope>NUCLEOTIDE SEQUENCE</scope>
    <source>
        <strain evidence="1">CG-C14</strain>
    </source>
</reference>
<gene>
    <name evidence="1" type="ORF">NUW54_g3997</name>
</gene>
<proteinExistence type="predicted"/>
<sequence length="75" mass="8408">MRYTSDDGQSVDTERLEPTPLGDVRDTFTLTAQYASVSGIAPQRSSALAFRGRPQRDRDISYLWTLTTLQKAQIS</sequence>
<organism evidence="1 2">
    <name type="scientific">Trametes sanguinea</name>
    <dbReference type="NCBI Taxonomy" id="158606"/>
    <lineage>
        <taxon>Eukaryota</taxon>
        <taxon>Fungi</taxon>
        <taxon>Dikarya</taxon>
        <taxon>Basidiomycota</taxon>
        <taxon>Agaricomycotina</taxon>
        <taxon>Agaricomycetes</taxon>
        <taxon>Polyporales</taxon>
        <taxon>Polyporaceae</taxon>
        <taxon>Trametes</taxon>
    </lineage>
</organism>
<name>A0ACC1PZR6_9APHY</name>
<evidence type="ECO:0000313" key="1">
    <source>
        <dbReference type="EMBL" id="KAJ3006284.1"/>
    </source>
</evidence>
<accession>A0ACC1PZR6</accession>
<evidence type="ECO:0000313" key="2">
    <source>
        <dbReference type="Proteomes" id="UP001144978"/>
    </source>
</evidence>
<protein>
    <submittedName>
        <fullName evidence="1">Uncharacterized protein</fullName>
    </submittedName>
</protein>
<dbReference type="Proteomes" id="UP001144978">
    <property type="component" value="Unassembled WGS sequence"/>
</dbReference>
<dbReference type="EMBL" id="JANSHE010000875">
    <property type="protein sequence ID" value="KAJ3006284.1"/>
    <property type="molecule type" value="Genomic_DNA"/>
</dbReference>
<keyword evidence="2" id="KW-1185">Reference proteome</keyword>
<comment type="caution">
    <text evidence="1">The sequence shown here is derived from an EMBL/GenBank/DDBJ whole genome shotgun (WGS) entry which is preliminary data.</text>
</comment>